<organism evidence="1 2">
    <name type="scientific">Platanthera guangdongensis</name>
    <dbReference type="NCBI Taxonomy" id="2320717"/>
    <lineage>
        <taxon>Eukaryota</taxon>
        <taxon>Viridiplantae</taxon>
        <taxon>Streptophyta</taxon>
        <taxon>Embryophyta</taxon>
        <taxon>Tracheophyta</taxon>
        <taxon>Spermatophyta</taxon>
        <taxon>Magnoliopsida</taxon>
        <taxon>Liliopsida</taxon>
        <taxon>Asparagales</taxon>
        <taxon>Orchidaceae</taxon>
        <taxon>Orchidoideae</taxon>
        <taxon>Orchideae</taxon>
        <taxon>Orchidinae</taxon>
        <taxon>Platanthera</taxon>
    </lineage>
</organism>
<proteinExistence type="predicted"/>
<dbReference type="EMBL" id="JBBWWR010000015">
    <property type="protein sequence ID" value="KAK8950087.1"/>
    <property type="molecule type" value="Genomic_DNA"/>
</dbReference>
<reference evidence="1 2" key="1">
    <citation type="journal article" date="2022" name="Nat. Plants">
        <title>Genomes of leafy and leafless Platanthera orchids illuminate the evolution of mycoheterotrophy.</title>
        <authorList>
            <person name="Li M.H."/>
            <person name="Liu K.W."/>
            <person name="Li Z."/>
            <person name="Lu H.C."/>
            <person name="Ye Q.L."/>
            <person name="Zhang D."/>
            <person name="Wang J.Y."/>
            <person name="Li Y.F."/>
            <person name="Zhong Z.M."/>
            <person name="Liu X."/>
            <person name="Yu X."/>
            <person name="Liu D.K."/>
            <person name="Tu X.D."/>
            <person name="Liu B."/>
            <person name="Hao Y."/>
            <person name="Liao X.Y."/>
            <person name="Jiang Y.T."/>
            <person name="Sun W.H."/>
            <person name="Chen J."/>
            <person name="Chen Y.Q."/>
            <person name="Ai Y."/>
            <person name="Zhai J.W."/>
            <person name="Wu S.S."/>
            <person name="Zhou Z."/>
            <person name="Hsiao Y.Y."/>
            <person name="Wu W.L."/>
            <person name="Chen Y.Y."/>
            <person name="Lin Y.F."/>
            <person name="Hsu J.L."/>
            <person name="Li C.Y."/>
            <person name="Wang Z.W."/>
            <person name="Zhao X."/>
            <person name="Zhong W.Y."/>
            <person name="Ma X.K."/>
            <person name="Ma L."/>
            <person name="Huang J."/>
            <person name="Chen G.Z."/>
            <person name="Huang M.Z."/>
            <person name="Huang L."/>
            <person name="Peng D.H."/>
            <person name="Luo Y.B."/>
            <person name="Zou S.Q."/>
            <person name="Chen S.P."/>
            <person name="Lan S."/>
            <person name="Tsai W.C."/>
            <person name="Van de Peer Y."/>
            <person name="Liu Z.J."/>
        </authorList>
    </citation>
    <scope>NUCLEOTIDE SEQUENCE [LARGE SCALE GENOMIC DNA]</scope>
    <source>
        <strain evidence="1">Lor288</strain>
    </source>
</reference>
<accession>A0ABR2LTB3</accession>
<dbReference type="Proteomes" id="UP001412067">
    <property type="component" value="Unassembled WGS sequence"/>
</dbReference>
<gene>
    <name evidence="1" type="ORF">KSP40_PGU021776</name>
</gene>
<evidence type="ECO:0000313" key="2">
    <source>
        <dbReference type="Proteomes" id="UP001412067"/>
    </source>
</evidence>
<comment type="caution">
    <text evidence="1">The sequence shown here is derived from an EMBL/GenBank/DDBJ whole genome shotgun (WGS) entry which is preliminary data.</text>
</comment>
<keyword evidence="2" id="KW-1185">Reference proteome</keyword>
<protein>
    <submittedName>
        <fullName evidence="1">Uncharacterized protein</fullName>
    </submittedName>
</protein>
<evidence type="ECO:0000313" key="1">
    <source>
        <dbReference type="EMBL" id="KAK8950087.1"/>
    </source>
</evidence>
<sequence>MVNWDAVISIVLGVVMRKCICRFHEAGLVAVEFFALFESVLRSSGLVFRQPELFFARESNGNPRATPGAPASAQPHVEKLDQANITDNRAGCITQSQTILFLLHQRAQHSVANDTKTSRENNWNATRIQSSGDSTFQQDSIPGILIECQADATLRQQKGRVAHPHPGDHEKDRTWRLANMRQKCRCHGVEQA</sequence>
<name>A0ABR2LTB3_9ASPA</name>